<dbReference type="EMBL" id="JAWHQM010000044">
    <property type="protein sequence ID" value="KAK5634750.1"/>
    <property type="molecule type" value="Genomic_DNA"/>
</dbReference>
<feature type="compositionally biased region" description="Basic and acidic residues" evidence="1">
    <location>
        <begin position="116"/>
        <end position="125"/>
    </location>
</feature>
<dbReference type="Proteomes" id="UP001305414">
    <property type="component" value="Unassembled WGS sequence"/>
</dbReference>
<comment type="caution">
    <text evidence="2">The sequence shown here is derived from an EMBL/GenBank/DDBJ whole genome shotgun (WGS) entry which is preliminary data.</text>
</comment>
<feature type="region of interest" description="Disordered" evidence="1">
    <location>
        <begin position="331"/>
        <end position="366"/>
    </location>
</feature>
<feature type="compositionally biased region" description="Polar residues" evidence="1">
    <location>
        <begin position="17"/>
        <end position="52"/>
    </location>
</feature>
<reference evidence="2 3" key="1">
    <citation type="submission" date="2023-10" db="EMBL/GenBank/DDBJ databases">
        <title>Draft genome sequence of Xylaria bambusicola isolate GMP-LS, the root and basal stem rot pathogen of sugarcane in Indonesia.</title>
        <authorList>
            <person name="Selvaraj P."/>
            <person name="Muralishankar V."/>
            <person name="Muruganantham S."/>
            <person name="Sp S."/>
            <person name="Haryani S."/>
            <person name="Lau K.J.X."/>
            <person name="Naqvi N.I."/>
        </authorList>
    </citation>
    <scope>NUCLEOTIDE SEQUENCE [LARGE SCALE GENOMIC DNA]</scope>
    <source>
        <strain evidence="2">GMP-LS</strain>
    </source>
</reference>
<feature type="compositionally biased region" description="Basic and acidic residues" evidence="1">
    <location>
        <begin position="187"/>
        <end position="197"/>
    </location>
</feature>
<proteinExistence type="predicted"/>
<sequence>MSTSTFSYAQAAKGQLPAQSVTSQQSSNHSQTPSVTGNPNRDTNTTNVSTRDPSVAISASSHDIDSSRSARSTSVKPDDSQLNGTEITQDETNTVTSVTESVSSTKTGADQPSVDDGFKGTETRGRSTNTSSDASEQDEGKKGRKSKKSKSAEKGTEAGEEVEKAALPAKVELSEAPLPSVNIWVQRQREQAAKAKAIDQSTSSSISSAQIGTDSKTRPSHSESGEGSKISTNGKQGPKRDGESSRNNNNHGPKRTAPRGARTQDKELDTNFVATNPASWPTPETAAVNLKTQPQAQSEKLEKEDKEDSKTVKPKQKNEWVKMQNFVPSVKFETPINRGPRTGARTGAPRGGRDTTGNHQSAVSSNGKSLSFLLFLCDF</sequence>
<dbReference type="AlphaFoldDB" id="A0AAN7UL95"/>
<feature type="compositionally biased region" description="Low complexity" evidence="1">
    <location>
        <begin position="92"/>
        <end position="107"/>
    </location>
</feature>
<feature type="compositionally biased region" description="Basic and acidic residues" evidence="1">
    <location>
        <begin position="150"/>
        <end position="164"/>
    </location>
</feature>
<accession>A0AAN7UL95</accession>
<evidence type="ECO:0000313" key="3">
    <source>
        <dbReference type="Proteomes" id="UP001305414"/>
    </source>
</evidence>
<feature type="compositionally biased region" description="Basic and acidic residues" evidence="1">
    <location>
        <begin position="215"/>
        <end position="226"/>
    </location>
</feature>
<feature type="compositionally biased region" description="Low complexity" evidence="1">
    <location>
        <begin position="198"/>
        <end position="214"/>
    </location>
</feature>
<feature type="compositionally biased region" description="Basic and acidic residues" evidence="1">
    <location>
        <begin position="299"/>
        <end position="318"/>
    </location>
</feature>
<feature type="region of interest" description="Disordered" evidence="1">
    <location>
        <begin position="1"/>
        <end position="318"/>
    </location>
</feature>
<gene>
    <name evidence="2" type="ORF">RRF57_010463</name>
</gene>
<feature type="compositionally biased region" description="Polar residues" evidence="1">
    <location>
        <begin position="80"/>
        <end position="91"/>
    </location>
</feature>
<organism evidence="2 3">
    <name type="scientific">Xylaria bambusicola</name>
    <dbReference type="NCBI Taxonomy" id="326684"/>
    <lineage>
        <taxon>Eukaryota</taxon>
        <taxon>Fungi</taxon>
        <taxon>Dikarya</taxon>
        <taxon>Ascomycota</taxon>
        <taxon>Pezizomycotina</taxon>
        <taxon>Sordariomycetes</taxon>
        <taxon>Xylariomycetidae</taxon>
        <taxon>Xylariales</taxon>
        <taxon>Xylariaceae</taxon>
        <taxon>Xylaria</taxon>
    </lineage>
</organism>
<name>A0AAN7UL95_9PEZI</name>
<evidence type="ECO:0000313" key="2">
    <source>
        <dbReference type="EMBL" id="KAK5634750.1"/>
    </source>
</evidence>
<keyword evidence="3" id="KW-1185">Reference proteome</keyword>
<feature type="compositionally biased region" description="Low complexity" evidence="1">
    <location>
        <begin position="338"/>
        <end position="348"/>
    </location>
</feature>
<evidence type="ECO:0000256" key="1">
    <source>
        <dbReference type="SAM" id="MobiDB-lite"/>
    </source>
</evidence>
<protein>
    <submittedName>
        <fullName evidence="2">Uncharacterized protein</fullName>
    </submittedName>
</protein>